<feature type="chain" id="PRO_5045064844" evidence="2">
    <location>
        <begin position="24"/>
        <end position="216"/>
    </location>
</feature>
<accession>A0ABW5FW78</accession>
<dbReference type="Proteomes" id="UP001597417">
    <property type="component" value="Unassembled WGS sequence"/>
</dbReference>
<keyword evidence="5" id="KW-1185">Reference proteome</keyword>
<feature type="compositionally biased region" description="Low complexity" evidence="1">
    <location>
        <begin position="47"/>
        <end position="65"/>
    </location>
</feature>
<feature type="domain" description="DUF4232" evidence="3">
    <location>
        <begin position="76"/>
        <end position="211"/>
    </location>
</feature>
<dbReference type="Pfam" id="PF14016">
    <property type="entry name" value="DUF4232"/>
    <property type="match status" value="1"/>
</dbReference>
<proteinExistence type="predicted"/>
<evidence type="ECO:0000313" key="4">
    <source>
        <dbReference type="EMBL" id="MFD2418151.1"/>
    </source>
</evidence>
<comment type="caution">
    <text evidence="4">The sequence shown here is derived from an EMBL/GenBank/DDBJ whole genome shotgun (WGS) entry which is preliminary data.</text>
</comment>
<evidence type="ECO:0000256" key="1">
    <source>
        <dbReference type="SAM" id="MobiDB-lite"/>
    </source>
</evidence>
<name>A0ABW5FW78_9PSEU</name>
<evidence type="ECO:0000256" key="2">
    <source>
        <dbReference type="SAM" id="SignalP"/>
    </source>
</evidence>
<dbReference type="InterPro" id="IPR025326">
    <property type="entry name" value="DUF4232"/>
</dbReference>
<dbReference type="PROSITE" id="PS51257">
    <property type="entry name" value="PROKAR_LIPOPROTEIN"/>
    <property type="match status" value="1"/>
</dbReference>
<dbReference type="EMBL" id="JBHUKR010000007">
    <property type="protein sequence ID" value="MFD2418151.1"/>
    <property type="molecule type" value="Genomic_DNA"/>
</dbReference>
<keyword evidence="2" id="KW-0732">Signal</keyword>
<organism evidence="4 5">
    <name type="scientific">Amycolatopsis pigmentata</name>
    <dbReference type="NCBI Taxonomy" id="450801"/>
    <lineage>
        <taxon>Bacteria</taxon>
        <taxon>Bacillati</taxon>
        <taxon>Actinomycetota</taxon>
        <taxon>Actinomycetes</taxon>
        <taxon>Pseudonocardiales</taxon>
        <taxon>Pseudonocardiaceae</taxon>
        <taxon>Amycolatopsis</taxon>
    </lineage>
</organism>
<feature type="region of interest" description="Disordered" evidence="1">
    <location>
        <begin position="32"/>
        <end position="73"/>
    </location>
</feature>
<reference evidence="5" key="1">
    <citation type="journal article" date="2019" name="Int. J. Syst. Evol. Microbiol.">
        <title>The Global Catalogue of Microorganisms (GCM) 10K type strain sequencing project: providing services to taxonomists for standard genome sequencing and annotation.</title>
        <authorList>
            <consortium name="The Broad Institute Genomics Platform"/>
            <consortium name="The Broad Institute Genome Sequencing Center for Infectious Disease"/>
            <person name="Wu L."/>
            <person name="Ma J."/>
        </authorList>
    </citation>
    <scope>NUCLEOTIDE SEQUENCE [LARGE SCALE GENOMIC DNA]</scope>
    <source>
        <strain evidence="5">CGMCC 4.7645</strain>
    </source>
</reference>
<feature type="signal peptide" evidence="2">
    <location>
        <begin position="1"/>
        <end position="23"/>
    </location>
</feature>
<evidence type="ECO:0000259" key="3">
    <source>
        <dbReference type="Pfam" id="PF14016"/>
    </source>
</evidence>
<evidence type="ECO:0000313" key="5">
    <source>
        <dbReference type="Proteomes" id="UP001597417"/>
    </source>
</evidence>
<protein>
    <submittedName>
        <fullName evidence="4">DUF4232 domain-containing protein</fullName>
    </submittedName>
</protein>
<sequence length="216" mass="21452">MARQRFSQIGLAVTGMVLGAAVAACGGGNNAQPAPGSAAVSTPQTEPAPSSSAVSQAVPPAAAGSGASGAAGSGLCRSSDLRLSLGRGDAAAGTVYRPLEFTNISDHPCVLDGFPGVSYVGGPDGHQVGAPANREGDKGTSITLGKGEVASAMVGFANVNNYDPVTCQPQPVRGLRVYPPQETASLYIDMPTTGCGNDKIPGDQLKVKAIQKGTGS</sequence>
<gene>
    <name evidence="4" type="ORF">ACFSXZ_17650</name>
</gene>
<dbReference type="RefSeq" id="WP_378266107.1">
    <property type="nucleotide sequence ID" value="NZ_JBHUKR010000007.1"/>
</dbReference>